<dbReference type="InterPro" id="IPR001650">
    <property type="entry name" value="Helicase_C-like"/>
</dbReference>
<dbReference type="SUPFAM" id="SSF52540">
    <property type="entry name" value="P-loop containing nucleoside triphosphate hydrolases"/>
    <property type="match status" value="1"/>
</dbReference>
<evidence type="ECO:0000313" key="10">
    <source>
        <dbReference type="EMBL" id="VBB17947.1"/>
    </source>
</evidence>
<dbReference type="Pfam" id="PF00270">
    <property type="entry name" value="DEAD"/>
    <property type="match status" value="1"/>
</dbReference>
<dbReference type="InterPro" id="IPR027417">
    <property type="entry name" value="P-loop_NTPase"/>
</dbReference>
<dbReference type="InterPro" id="IPR011545">
    <property type="entry name" value="DEAD/DEAH_box_helicase_dom"/>
</dbReference>
<proteinExistence type="inferred from homology"/>
<dbReference type="Gene3D" id="3.40.50.300">
    <property type="entry name" value="P-loop containing nucleotide triphosphate hydrolases"/>
    <property type="match status" value="2"/>
</dbReference>
<keyword evidence="11" id="KW-1185">Reference proteome</keyword>
<evidence type="ECO:0000256" key="3">
    <source>
        <dbReference type="ARBA" id="ARBA00022741"/>
    </source>
</evidence>
<keyword evidence="6" id="KW-0067">ATP-binding</keyword>
<protein>
    <recommendedName>
        <fullName evidence="2">RNA helicase</fullName>
        <ecNumber evidence="2">3.6.4.13</ecNumber>
    </recommendedName>
</protein>
<feature type="domain" description="Helicase C-terminal" evidence="9">
    <location>
        <begin position="939"/>
        <end position="1100"/>
    </location>
</feature>
<dbReference type="GO" id="GO:0003723">
    <property type="term" value="F:RNA binding"/>
    <property type="evidence" value="ECO:0007669"/>
    <property type="project" value="TreeGrafter"/>
</dbReference>
<dbReference type="SMART" id="SM00487">
    <property type="entry name" value="DEXDc"/>
    <property type="match status" value="1"/>
</dbReference>
<keyword evidence="3" id="KW-0547">Nucleotide-binding</keyword>
<comment type="catalytic activity">
    <reaction evidence="7">
        <text>ATP + H2O = ADP + phosphate + H(+)</text>
        <dbReference type="Rhea" id="RHEA:13065"/>
        <dbReference type="ChEBI" id="CHEBI:15377"/>
        <dbReference type="ChEBI" id="CHEBI:15378"/>
        <dbReference type="ChEBI" id="CHEBI:30616"/>
        <dbReference type="ChEBI" id="CHEBI:43474"/>
        <dbReference type="ChEBI" id="CHEBI:456216"/>
        <dbReference type="EC" id="3.6.4.13"/>
    </reaction>
</comment>
<dbReference type="Proteomes" id="UP000594342">
    <property type="component" value="Unassembled WGS sequence"/>
</dbReference>
<keyword evidence="4" id="KW-0378">Hydrolase</keyword>
<evidence type="ECO:0000256" key="5">
    <source>
        <dbReference type="ARBA" id="ARBA00022806"/>
    </source>
</evidence>
<evidence type="ECO:0000256" key="2">
    <source>
        <dbReference type="ARBA" id="ARBA00012552"/>
    </source>
</evidence>
<feature type="domain" description="Helicase ATP-binding" evidence="8">
    <location>
        <begin position="664"/>
        <end position="863"/>
    </location>
</feature>
<dbReference type="InterPro" id="IPR014001">
    <property type="entry name" value="Helicase_ATP-bd"/>
</dbReference>
<keyword evidence="5 10" id="KW-0347">Helicase</keyword>
<dbReference type="EC" id="3.6.4.13" evidence="2"/>
<evidence type="ECO:0000256" key="7">
    <source>
        <dbReference type="ARBA" id="ARBA00047984"/>
    </source>
</evidence>
<dbReference type="PANTHER" id="PTHR18934:SF91">
    <property type="entry name" value="PRE-MRNA-SPLICING FACTOR ATP-DEPENDENT RNA HELICASE PRP16"/>
    <property type="match status" value="1"/>
</dbReference>
<sequence>MTTKFITDEFEETLRINVVYRTYPNLNKKHQDLLNTYLYGVVQMIASCFGFYSDKDNFIIKLTQNSYKDLRWLLTFLIPYVDQQRKPISEMKDLSELYTLRYDALSSSVRSTLHELNVEDVNMVAPKYVFSNIQYGRCIRDPTQNRSIVFDERHLQDNYYLLLNTIMTMRNKLYINWIDVLPYRLDNYQISDLFIATRDSVQNRTFKQVDPIIDYPVQKVRDSEQIDILNSKISGLSVEDIYNTISIDLYDSVVRYKWLLFDTSIMLSDGSSVVQPLIQTLSTLFMLDNVFNEVEWSSLTTMAQDRFIREWDIVMSVYEKGLEMGNSDLLINNGAIKTLVKSLVVFFDKKYSKIQSLAKEKKYVPLGRKEVYENVDDYDERMQDVTDEMILNTARSMEYVHIYDFILEAIQGIKQTWYALHMMAPDKKKLVGTNGFKRIQGDLFVTFKNIYNFCKSMVHEKRTGTKPTKGNAVFSKEYIRLPRTWAELTDRLRSLIIDRLNNVTQDWFNISNNVFFVMRMSNPTLDRRNPAVARQITENMTSIYRTIRENLAVILFESLITRGTLSYMVAETDLTNNAVYDMSNPTQKKNFVELMKKRRFYQGNPYGANSYYYLTEKPFNETGSYFIKLGESPEDVDYFKTCSTVKTAWYVFTAYHWIAQVGFCHRFINNRVNFVTGGTGAGKSTQVPKLYIYYLKAIDRVPDPTVVVTVPRTNVATNVSNFVSQELSVPFKEFDRVTKQEVKLRNSNFYIQFKYMKDEHVAEGAYPKIRFITDGSVIQDAKDPLLKNKKIVDDQYVYLKDSKYDVVIIDEAHEHNTNMDMILTLMRTAVYNNNKIRLVIMSATMDADEPTYRRFYRDVNDNRKYPLNQWIKKHKIDRVNTERRYHISPPDETTRFKIDEHYQPGAEPNSLVATIMNSPTSGDALLFQPGTREIAESVSLLNSPGVMPDDVIALPYHAQLPDHCRDFMDKIDKNLPSLRISKSQNIAEVSKSGLTKGDNYYSRCVVVATNIAEASISIETLRYVVETGLEKTMRFDFERRSNILTTNYITDASRLQRKGRVGRVAPGTVYYTYRKGQLANNSKQFNISVQDIHQSVMLELLRDPTDFPIFSELINAVISGINFPKIFQDSVAKQPDSQINFELDTDLQGNPVVRISRKDLLKVIEADYVRHLRENGVVVKTEKDKKQQSAIKDFIDSLLDTLNTHYLTDEGLYDYIGDNTQYDYYNTKPPKNSYFSGFDIEQLTDSSGEFYIVHPDELVIKRNINGEIVGADQYSVTTKKLSYDNFRQKMTSNKIIVFWETLLNSGFVGVRTVRDTSAYDNSKKILFRTKLGELLRYCAGYLTIFKDDSLIKMLFYGYGLSKTDAEFERVLSLVTMLNILSTDSISKKLTDLDAIETFMEKNGLDERARKQLEQKLRGQIRKCFGSPDRSGSPTTTVDSDIQLLDSISHFVDTLFSQGEFAVNLFKSKYLQKDKFNGENIVAIDKGVPLDSNKRASKVDKKDISKRNELLTNITNVHKNDIAKYLVSRATMIRNTGLNLETVLKFATDREDLRRTWNDALMDIKNVGDTKDVKLQDLRTVLKPYRDYVDELNIDILKALLLLSKPYGVKRKIKDATSSYSAVYNPHPDTISSLPPNSTFMDPHRYQGYILNISENLEYGTIGTILDVSIKDMNLLANIYNNREMRRKSSELMMTSKKKHLHYDDYIRRNYDTEYASDFTAPESSSKPPIDFRMYTIPEHIQAVSNLNATTDIVLRELREIQSSKVFGLIEGLNSEYMDYRRLLQQI</sequence>
<evidence type="ECO:0000256" key="1">
    <source>
        <dbReference type="ARBA" id="ARBA00008792"/>
    </source>
</evidence>
<evidence type="ECO:0000256" key="4">
    <source>
        <dbReference type="ARBA" id="ARBA00022801"/>
    </source>
</evidence>
<dbReference type="GO" id="GO:0016787">
    <property type="term" value="F:hydrolase activity"/>
    <property type="evidence" value="ECO:0007669"/>
    <property type="project" value="UniProtKB-KW"/>
</dbReference>
<accession>A0A5K0U7Z3</accession>
<gene>
    <name evidence="10" type="ORF">YASMINEVIRUS_410</name>
</gene>
<name>A0A5K0U7Z3_9VIRU</name>
<dbReference type="GO" id="GO:0005524">
    <property type="term" value="F:ATP binding"/>
    <property type="evidence" value="ECO:0007669"/>
    <property type="project" value="UniProtKB-KW"/>
</dbReference>
<dbReference type="PROSITE" id="PS51194">
    <property type="entry name" value="HELICASE_CTER"/>
    <property type="match status" value="1"/>
</dbReference>
<dbReference type="SMART" id="SM00490">
    <property type="entry name" value="HELICc"/>
    <property type="match status" value="1"/>
</dbReference>
<organism evidence="10 11">
    <name type="scientific">Yasminevirus sp. GU-2018</name>
    <dbReference type="NCBI Taxonomy" id="2420051"/>
    <lineage>
        <taxon>Viruses</taxon>
        <taxon>Varidnaviria</taxon>
        <taxon>Bamfordvirae</taxon>
        <taxon>Nucleocytoviricota</taxon>
        <taxon>Megaviricetes</taxon>
        <taxon>Imitervirales</taxon>
        <taxon>Mimiviridae</taxon>
        <taxon>Klosneuvirinae</taxon>
        <taxon>Yasminevirus</taxon>
        <taxon>Yasminevirus saudimassiliense</taxon>
    </lineage>
</organism>
<dbReference type="PANTHER" id="PTHR18934">
    <property type="entry name" value="ATP-DEPENDENT RNA HELICASE"/>
    <property type="match status" value="1"/>
</dbReference>
<evidence type="ECO:0000313" key="11">
    <source>
        <dbReference type="Proteomes" id="UP000594342"/>
    </source>
</evidence>
<comment type="similarity">
    <text evidence="1">Belongs to the DEAD box helicase family. DEAH subfamily.</text>
</comment>
<evidence type="ECO:0000259" key="8">
    <source>
        <dbReference type="PROSITE" id="PS51192"/>
    </source>
</evidence>
<dbReference type="EMBL" id="UPSH01000001">
    <property type="protein sequence ID" value="VBB17947.1"/>
    <property type="molecule type" value="Genomic_DNA"/>
</dbReference>
<dbReference type="GO" id="GO:0003724">
    <property type="term" value="F:RNA helicase activity"/>
    <property type="evidence" value="ECO:0007669"/>
    <property type="project" value="UniProtKB-EC"/>
</dbReference>
<reference evidence="10 11" key="1">
    <citation type="submission" date="2018-10" db="EMBL/GenBank/DDBJ databases">
        <authorList>
            <consortium name="IHU Genomes"/>
        </authorList>
    </citation>
    <scope>NUCLEOTIDE SEQUENCE [LARGE SCALE GENOMIC DNA]</scope>
    <source>
        <strain evidence="10 11">A1</strain>
    </source>
</reference>
<dbReference type="PROSITE" id="PS51192">
    <property type="entry name" value="HELICASE_ATP_BIND_1"/>
    <property type="match status" value="1"/>
</dbReference>
<evidence type="ECO:0000256" key="6">
    <source>
        <dbReference type="ARBA" id="ARBA00022840"/>
    </source>
</evidence>
<comment type="caution">
    <text evidence="10">The sequence shown here is derived from an EMBL/GenBank/DDBJ whole genome shotgun (WGS) entry which is preliminary data.</text>
</comment>
<evidence type="ECO:0000259" key="9">
    <source>
        <dbReference type="PROSITE" id="PS51194"/>
    </source>
</evidence>